<dbReference type="RefSeq" id="WP_146842432.1">
    <property type="nucleotide sequence ID" value="NZ_BJWG01000005.1"/>
</dbReference>
<name>A0A511J9T2_9CELL</name>
<comment type="caution">
    <text evidence="2">The sequence shown here is derived from an EMBL/GenBank/DDBJ whole genome shotgun (WGS) entry which is preliminary data.</text>
</comment>
<evidence type="ECO:0000256" key="1">
    <source>
        <dbReference type="SAM" id="MobiDB-lite"/>
    </source>
</evidence>
<evidence type="ECO:0000313" key="3">
    <source>
        <dbReference type="Proteomes" id="UP000321720"/>
    </source>
</evidence>
<dbReference type="Proteomes" id="UP000321720">
    <property type="component" value="Unassembled WGS sequence"/>
</dbReference>
<proteinExistence type="predicted"/>
<reference evidence="2 3" key="1">
    <citation type="submission" date="2019-07" db="EMBL/GenBank/DDBJ databases">
        <title>Whole genome shotgun sequence of Cellulomonas composti NBRC 100758.</title>
        <authorList>
            <person name="Hosoyama A."/>
            <person name="Uohara A."/>
            <person name="Ohji S."/>
            <person name="Ichikawa N."/>
        </authorList>
    </citation>
    <scope>NUCLEOTIDE SEQUENCE [LARGE SCALE GENOMIC DNA]</scope>
    <source>
        <strain evidence="2 3">NBRC 100758</strain>
    </source>
</reference>
<keyword evidence="3" id="KW-1185">Reference proteome</keyword>
<dbReference type="EMBL" id="BJWG01000005">
    <property type="protein sequence ID" value="GEL94750.1"/>
    <property type="molecule type" value="Genomic_DNA"/>
</dbReference>
<evidence type="ECO:0000313" key="2">
    <source>
        <dbReference type="EMBL" id="GEL94750.1"/>
    </source>
</evidence>
<organism evidence="2 3">
    <name type="scientific">Cellulomonas composti</name>
    <dbReference type="NCBI Taxonomy" id="266130"/>
    <lineage>
        <taxon>Bacteria</taxon>
        <taxon>Bacillati</taxon>
        <taxon>Actinomycetota</taxon>
        <taxon>Actinomycetes</taxon>
        <taxon>Micrococcales</taxon>
        <taxon>Cellulomonadaceae</taxon>
        <taxon>Cellulomonas</taxon>
    </lineage>
</organism>
<gene>
    <name evidence="2" type="ORF">CCO02nite_14080</name>
</gene>
<sequence length="77" mass="8025">MSEQQHDESARARRQVADILARHDLRAERAPLTLLADLFGPGAPAAAQILAEEETAGDDAAGLPSTGPVTGVPRSLP</sequence>
<accession>A0A511J9T2</accession>
<protein>
    <submittedName>
        <fullName evidence="2">Uncharacterized protein</fullName>
    </submittedName>
</protein>
<feature type="region of interest" description="Disordered" evidence="1">
    <location>
        <begin position="52"/>
        <end position="77"/>
    </location>
</feature>
<dbReference type="AlphaFoldDB" id="A0A511J9T2"/>